<evidence type="ECO:0000256" key="12">
    <source>
        <dbReference type="SAM" id="Phobius"/>
    </source>
</evidence>
<sequence>MIRIPTPSMPSAGKLLATLVLLAAISPFVVFAVPQAVGADEGFVVLSGSMEPALSPGDVVIVDAAAPVRVGDVITYRTGGDSVPTTHRVVGERDGGYETKGDANENVDAGLVGPEAIIGRTVLVIPFVGHVILWANTPVGYVSLVVGPLVLLGVSELFAWARREPGVDASGETRHRAAGSDPERDRSATDAAGADVDTPAAGVRASGADPEAPAPQSAGTVAVAAVDLKLTLLAMAALFAYAGWNVYREFAVAAAPNPVSVGALTGGLLGLLFAGSVTLTAWRASRAAAAPSSTPALTDGSGDVEVRDE</sequence>
<dbReference type="GO" id="GO:0004252">
    <property type="term" value="F:serine-type endopeptidase activity"/>
    <property type="evidence" value="ECO:0007669"/>
    <property type="project" value="InterPro"/>
</dbReference>
<dbReference type="GO" id="GO:0016020">
    <property type="term" value="C:membrane"/>
    <property type="evidence" value="ECO:0007669"/>
    <property type="project" value="InterPro"/>
</dbReference>
<evidence type="ECO:0000256" key="5">
    <source>
        <dbReference type="ARBA" id="ARBA00022824"/>
    </source>
</evidence>
<dbReference type="Proteomes" id="UP000236740">
    <property type="component" value="Unassembled WGS sequence"/>
</dbReference>
<keyword evidence="6" id="KW-0735">Signal-anchor</keyword>
<proteinExistence type="predicted"/>
<keyword evidence="2" id="KW-0645">Protease</keyword>
<dbReference type="OrthoDB" id="308348at2157"/>
<accession>A0A1H5X109</accession>
<keyword evidence="4 13" id="KW-0378">Hydrolase</keyword>
<evidence type="ECO:0000256" key="11">
    <source>
        <dbReference type="SAM" id="MobiDB-lite"/>
    </source>
</evidence>
<dbReference type="EMBL" id="CP031311">
    <property type="protein sequence ID" value="QCC46283.1"/>
    <property type="molecule type" value="Genomic_DNA"/>
</dbReference>
<dbReference type="KEGG" id="hlm:DV707_00505"/>
<protein>
    <recommendedName>
        <fullName evidence="9">Signal peptidase I</fullName>
    </recommendedName>
</protein>
<keyword evidence="8 12" id="KW-0472">Membrane</keyword>
<feature type="transmembrane region" description="Helical" evidence="12">
    <location>
        <begin position="139"/>
        <end position="160"/>
    </location>
</feature>
<comment type="subcellular location">
    <subcellularLocation>
        <location evidence="1">Endoplasmic reticulum membrane</location>
        <topology evidence="1">Single-pass type II membrane protein</topology>
    </subcellularLocation>
</comment>
<evidence type="ECO:0000313" key="16">
    <source>
        <dbReference type="Proteomes" id="UP000296733"/>
    </source>
</evidence>
<comment type="function">
    <text evidence="10">Catalytic component of the signal peptidase complex (SPC) which catalyzes the cleavage of N-terminal signal sequences from nascent proteins as they are translocated into the lumen of the endoplasmic reticulum. Specifically cleaves N-terminal signal peptides that contain a hydrophobic alpha-helix (h-region) shorter than 18-20 amino acids.</text>
</comment>
<dbReference type="Proteomes" id="UP000296733">
    <property type="component" value="Chromosome"/>
</dbReference>
<dbReference type="PANTHER" id="PTHR10806">
    <property type="entry name" value="SIGNAL PEPTIDASE COMPLEX CATALYTIC SUBUNIT SEC11"/>
    <property type="match status" value="1"/>
</dbReference>
<dbReference type="InterPro" id="IPR019533">
    <property type="entry name" value="Peptidase_S26"/>
</dbReference>
<reference evidence="13 16" key="2">
    <citation type="journal article" date="2019" name="Nat. Commun.">
        <title>A new type of DNA phosphorothioation-based antiviral system in archaea.</title>
        <authorList>
            <person name="Xiong L."/>
            <person name="Liu S."/>
            <person name="Chen S."/>
            <person name="Xiao Y."/>
            <person name="Zhu B."/>
            <person name="Gao Y."/>
            <person name="Zhang Y."/>
            <person name="Chen B."/>
            <person name="Luo J."/>
            <person name="Deng Z."/>
            <person name="Chen X."/>
            <person name="Wang L."/>
            <person name="Chen S."/>
        </authorList>
    </citation>
    <scope>NUCLEOTIDE SEQUENCE [LARGE SCALE GENOMIC DNA]</scope>
    <source>
        <strain evidence="13 16">CGMCC 1.10331</strain>
    </source>
</reference>
<evidence type="ECO:0000256" key="9">
    <source>
        <dbReference type="ARBA" id="ARBA00033305"/>
    </source>
</evidence>
<evidence type="ECO:0000313" key="15">
    <source>
        <dbReference type="Proteomes" id="UP000236740"/>
    </source>
</evidence>
<dbReference type="InterPro" id="IPR019756">
    <property type="entry name" value="Pept_S26A_signal_pept_1_Ser-AS"/>
</dbReference>
<dbReference type="GeneID" id="39856522"/>
<reference evidence="14 15" key="1">
    <citation type="submission" date="2016-10" db="EMBL/GenBank/DDBJ databases">
        <authorList>
            <person name="de Groot N.N."/>
        </authorList>
    </citation>
    <scope>NUCLEOTIDE SEQUENCE [LARGE SCALE GENOMIC DNA]</scope>
    <source>
        <strain evidence="14 15">CGMCC 1.10331</strain>
    </source>
</reference>
<evidence type="ECO:0000256" key="4">
    <source>
        <dbReference type="ARBA" id="ARBA00022801"/>
    </source>
</evidence>
<evidence type="ECO:0000256" key="1">
    <source>
        <dbReference type="ARBA" id="ARBA00004648"/>
    </source>
</evidence>
<feature type="transmembrane region" description="Helical" evidence="12">
    <location>
        <begin position="259"/>
        <end position="282"/>
    </location>
</feature>
<dbReference type="SUPFAM" id="SSF51306">
    <property type="entry name" value="LexA/Signal peptidase"/>
    <property type="match status" value="1"/>
</dbReference>
<dbReference type="GO" id="GO:0006465">
    <property type="term" value="P:signal peptide processing"/>
    <property type="evidence" value="ECO:0007669"/>
    <property type="project" value="InterPro"/>
</dbReference>
<evidence type="ECO:0000256" key="6">
    <source>
        <dbReference type="ARBA" id="ARBA00022968"/>
    </source>
</evidence>
<evidence type="ECO:0000313" key="13">
    <source>
        <dbReference type="EMBL" id="QCC46283.1"/>
    </source>
</evidence>
<organism evidence="14 15">
    <name type="scientific">Halobellus limi</name>
    <dbReference type="NCBI Taxonomy" id="699433"/>
    <lineage>
        <taxon>Archaea</taxon>
        <taxon>Methanobacteriati</taxon>
        <taxon>Methanobacteriota</taxon>
        <taxon>Stenosarchaea group</taxon>
        <taxon>Halobacteria</taxon>
        <taxon>Halobacteriales</taxon>
        <taxon>Haloferacaceae</taxon>
        <taxon>Halobellus</taxon>
    </lineage>
</organism>
<gene>
    <name evidence="13" type="ORF">DV707_00505</name>
    <name evidence="14" type="ORF">SAMN04488133_1462</name>
</gene>
<evidence type="ECO:0000256" key="3">
    <source>
        <dbReference type="ARBA" id="ARBA00022692"/>
    </source>
</evidence>
<evidence type="ECO:0000256" key="10">
    <source>
        <dbReference type="ARBA" id="ARBA00045533"/>
    </source>
</evidence>
<dbReference type="PROSITE" id="PS00501">
    <property type="entry name" value="SPASE_I_1"/>
    <property type="match status" value="1"/>
</dbReference>
<feature type="region of interest" description="Disordered" evidence="11">
    <location>
        <begin position="290"/>
        <end position="309"/>
    </location>
</feature>
<keyword evidence="5" id="KW-0256">Endoplasmic reticulum</keyword>
<feature type="transmembrane region" description="Helical" evidence="12">
    <location>
        <begin position="230"/>
        <end position="247"/>
    </location>
</feature>
<dbReference type="PRINTS" id="PR00728">
    <property type="entry name" value="SIGNALPTASE"/>
</dbReference>
<name>A0A1H5X109_9EURY</name>
<keyword evidence="15" id="KW-1185">Reference proteome</keyword>
<dbReference type="PANTHER" id="PTHR10806:SF6">
    <property type="entry name" value="SIGNAL PEPTIDASE COMPLEX CATALYTIC SUBUNIT SEC11"/>
    <property type="match status" value="1"/>
</dbReference>
<dbReference type="InterPro" id="IPR036286">
    <property type="entry name" value="LexA/Signal_pep-like_sf"/>
</dbReference>
<dbReference type="NCBIfam" id="TIGR02228">
    <property type="entry name" value="sigpep_I_arch"/>
    <property type="match status" value="1"/>
</dbReference>
<keyword evidence="3 12" id="KW-0812">Transmembrane</keyword>
<evidence type="ECO:0000256" key="2">
    <source>
        <dbReference type="ARBA" id="ARBA00022670"/>
    </source>
</evidence>
<evidence type="ECO:0000313" key="14">
    <source>
        <dbReference type="EMBL" id="SEG05461.1"/>
    </source>
</evidence>
<dbReference type="CDD" id="cd06530">
    <property type="entry name" value="S26_SPase_I"/>
    <property type="match status" value="1"/>
</dbReference>
<dbReference type="EMBL" id="FNVN01000001">
    <property type="protein sequence ID" value="SEG05461.1"/>
    <property type="molecule type" value="Genomic_DNA"/>
</dbReference>
<dbReference type="InterPro" id="IPR001733">
    <property type="entry name" value="Peptidase_S26B"/>
</dbReference>
<dbReference type="AlphaFoldDB" id="A0A1H5X109"/>
<evidence type="ECO:0000256" key="7">
    <source>
        <dbReference type="ARBA" id="ARBA00022989"/>
    </source>
</evidence>
<evidence type="ECO:0000256" key="8">
    <source>
        <dbReference type="ARBA" id="ARBA00023136"/>
    </source>
</evidence>
<keyword evidence="7 12" id="KW-1133">Transmembrane helix</keyword>
<feature type="region of interest" description="Disordered" evidence="11">
    <location>
        <begin position="169"/>
        <end position="216"/>
    </location>
</feature>
<dbReference type="RefSeq" id="WP_103991119.1">
    <property type="nucleotide sequence ID" value="NZ_CP031311.1"/>
</dbReference>